<dbReference type="Proteomes" id="UP001497512">
    <property type="component" value="Chromosome 15"/>
</dbReference>
<gene>
    <name evidence="1" type="ORF">CSSPTR1EN2_LOCUS8144</name>
</gene>
<dbReference type="EMBL" id="OZ019907">
    <property type="protein sequence ID" value="CAK9206029.1"/>
    <property type="molecule type" value="Genomic_DNA"/>
</dbReference>
<reference evidence="1" key="1">
    <citation type="submission" date="2024-02" db="EMBL/GenBank/DDBJ databases">
        <authorList>
            <consortium name="ELIXIR-Norway"/>
            <consortium name="Elixir Norway"/>
        </authorList>
    </citation>
    <scope>NUCLEOTIDE SEQUENCE</scope>
</reference>
<organism evidence="1 2">
    <name type="scientific">Sphagnum troendelagicum</name>
    <dbReference type="NCBI Taxonomy" id="128251"/>
    <lineage>
        <taxon>Eukaryota</taxon>
        <taxon>Viridiplantae</taxon>
        <taxon>Streptophyta</taxon>
        <taxon>Embryophyta</taxon>
        <taxon>Bryophyta</taxon>
        <taxon>Sphagnophytina</taxon>
        <taxon>Sphagnopsida</taxon>
        <taxon>Sphagnales</taxon>
        <taxon>Sphagnaceae</taxon>
        <taxon>Sphagnum</taxon>
    </lineage>
</organism>
<sequence>MSSHAHTASLFCICCPPRFVEVLKIEETPGLVIGYFGGHSVASKLTAETRVMLLSVMLNSTYCIQAMFMLPVNKEATDPTI</sequence>
<proteinExistence type="predicted"/>
<accession>A0ABP0TW33</accession>
<protein>
    <submittedName>
        <fullName evidence="1">Uncharacterized protein</fullName>
    </submittedName>
</protein>
<keyword evidence="2" id="KW-1185">Reference proteome</keyword>
<evidence type="ECO:0000313" key="1">
    <source>
        <dbReference type="EMBL" id="CAK9206029.1"/>
    </source>
</evidence>
<name>A0ABP0TW33_9BRYO</name>
<evidence type="ECO:0000313" key="2">
    <source>
        <dbReference type="Proteomes" id="UP001497512"/>
    </source>
</evidence>